<evidence type="ECO:0000256" key="2">
    <source>
        <dbReference type="SAM" id="Phobius"/>
    </source>
</evidence>
<feature type="transmembrane region" description="Helical" evidence="2">
    <location>
        <begin position="150"/>
        <end position="169"/>
    </location>
</feature>
<feature type="transmembrane region" description="Helical" evidence="2">
    <location>
        <begin position="176"/>
        <end position="197"/>
    </location>
</feature>
<keyword evidence="2" id="KW-1133">Transmembrane helix</keyword>
<gene>
    <name evidence="3" type="ORF">Q9K02_02385</name>
</gene>
<dbReference type="PANTHER" id="PTHR20992">
    <property type="entry name" value="AT15442P-RELATED"/>
    <property type="match status" value="1"/>
</dbReference>
<accession>A0ABT9HLG8</accession>
<reference evidence="3 4" key="1">
    <citation type="submission" date="2023-08" db="EMBL/GenBank/DDBJ databases">
        <title>genomic of G39.</title>
        <authorList>
            <person name="Wang Y."/>
        </authorList>
    </citation>
    <scope>NUCLEOTIDE SEQUENCE [LARGE SCALE GENOMIC DNA]</scope>
    <source>
        <strain evidence="3 4">G39</strain>
    </source>
</reference>
<sequence length="515" mass="54857">MTAPQSAAVTSAQSQYRTPIDALWGYTVGWWRNDVADGVEHGKVLQKIAAESSLTPRYIFMICMSAGIAILGLLLSSPAVVIGAMLLSPLMGPILGAGFALAEGKFTWLRLCAKALFWGTLVAILFCALIVWLSPLQTVTEEIASRTRPSLFDLLVALFSALAGSYAMIRGREGTIVGVAIATALMPPLAVVGFGLATWNWTVFGGALMLFVTNLLTIALSAFVMARLYGFKSTRSSRQGMFESVGILITFIALAIPLGFSLVQIANESNGQRIVRNTIEDAFDPQSRIDTLEIDWDADPVLITASVLTPEFRANANTDLGRSLARALDEELSVRIDQFRVGTNPGAAEQAALAQARAREQAEATERQIAALGERLALVAGVERSAVLVDRDNRRAVAQANTLEGLTLTGYRELERRLAAQAPGWSVELRPPLLPLPDITVGEDGLDADNALRLALVGWAASRTGVRAVLTGGEEAIDTAMAGLGDDARFVETRISGDGSTIATAWSAPGSDTTP</sequence>
<evidence type="ECO:0000313" key="3">
    <source>
        <dbReference type="EMBL" id="MDP4573987.1"/>
    </source>
</evidence>
<evidence type="ECO:0000313" key="4">
    <source>
        <dbReference type="Proteomes" id="UP001240639"/>
    </source>
</evidence>
<dbReference type="Pfam" id="PF04087">
    <property type="entry name" value="DUF389"/>
    <property type="match status" value="1"/>
</dbReference>
<proteinExistence type="predicted"/>
<keyword evidence="2" id="KW-0472">Membrane</keyword>
<name>A0ABT9HLG8_9SPHN</name>
<feature type="transmembrane region" description="Helical" evidence="2">
    <location>
        <begin position="58"/>
        <end position="75"/>
    </location>
</feature>
<dbReference type="RefSeq" id="WP_305931441.1">
    <property type="nucleotide sequence ID" value="NZ_JAVAIM010000001.1"/>
</dbReference>
<keyword evidence="1" id="KW-0175">Coiled coil</keyword>
<protein>
    <submittedName>
        <fullName evidence="3">DUF389 domain-containing protein</fullName>
    </submittedName>
</protein>
<evidence type="ECO:0000256" key="1">
    <source>
        <dbReference type="SAM" id="Coils"/>
    </source>
</evidence>
<organism evidence="3 4">
    <name type="scientific">Qipengyuania profundimaris</name>
    <dbReference type="NCBI Taxonomy" id="3067652"/>
    <lineage>
        <taxon>Bacteria</taxon>
        <taxon>Pseudomonadati</taxon>
        <taxon>Pseudomonadota</taxon>
        <taxon>Alphaproteobacteria</taxon>
        <taxon>Sphingomonadales</taxon>
        <taxon>Erythrobacteraceae</taxon>
        <taxon>Qipengyuania</taxon>
    </lineage>
</organism>
<dbReference type="PANTHER" id="PTHR20992:SF9">
    <property type="entry name" value="AT15442P-RELATED"/>
    <property type="match status" value="1"/>
</dbReference>
<dbReference type="Proteomes" id="UP001240639">
    <property type="component" value="Unassembled WGS sequence"/>
</dbReference>
<feature type="transmembrane region" description="Helical" evidence="2">
    <location>
        <begin position="203"/>
        <end position="224"/>
    </location>
</feature>
<feature type="coiled-coil region" evidence="1">
    <location>
        <begin position="348"/>
        <end position="375"/>
    </location>
</feature>
<comment type="caution">
    <text evidence="3">The sequence shown here is derived from an EMBL/GenBank/DDBJ whole genome shotgun (WGS) entry which is preliminary data.</text>
</comment>
<feature type="transmembrane region" description="Helical" evidence="2">
    <location>
        <begin position="81"/>
        <end position="103"/>
    </location>
</feature>
<keyword evidence="4" id="KW-1185">Reference proteome</keyword>
<feature type="transmembrane region" description="Helical" evidence="2">
    <location>
        <begin position="115"/>
        <end position="135"/>
    </location>
</feature>
<feature type="transmembrane region" description="Helical" evidence="2">
    <location>
        <begin position="245"/>
        <end position="266"/>
    </location>
</feature>
<keyword evidence="2" id="KW-0812">Transmembrane</keyword>
<dbReference type="EMBL" id="JAVAIM010000001">
    <property type="protein sequence ID" value="MDP4573987.1"/>
    <property type="molecule type" value="Genomic_DNA"/>
</dbReference>
<dbReference type="InterPro" id="IPR005240">
    <property type="entry name" value="DUF389"/>
</dbReference>